<sequence length="135" mass="15563">LAAMAMSLFPLEQDLSCPVCFEIFNDPVILSCSHSFCRTCLQRSWEEKMERECPVCRCQSSEGHLPTNLALRSASHGWSTQILYLSENRDTLCKMFLKLKNNSLYCVSESTEIIAFKSNFQYKLLFLILMKIEAF</sequence>
<reference evidence="6" key="2">
    <citation type="submission" date="2025-08" db="UniProtKB">
        <authorList>
            <consortium name="Ensembl"/>
        </authorList>
    </citation>
    <scope>IDENTIFICATION</scope>
</reference>
<dbReference type="PROSITE" id="PS50089">
    <property type="entry name" value="ZF_RING_2"/>
    <property type="match status" value="1"/>
</dbReference>
<keyword evidence="3" id="KW-0862">Zinc</keyword>
<evidence type="ECO:0000259" key="5">
    <source>
        <dbReference type="PROSITE" id="PS50089"/>
    </source>
</evidence>
<evidence type="ECO:0000256" key="1">
    <source>
        <dbReference type="ARBA" id="ARBA00022723"/>
    </source>
</evidence>
<keyword evidence="7" id="KW-1185">Reference proteome</keyword>
<dbReference type="Proteomes" id="UP001501920">
    <property type="component" value="Chromosome 12"/>
</dbReference>
<keyword evidence="2 4" id="KW-0863">Zinc-finger</keyword>
<dbReference type="GO" id="GO:0008270">
    <property type="term" value="F:zinc ion binding"/>
    <property type="evidence" value="ECO:0007669"/>
    <property type="project" value="UniProtKB-KW"/>
</dbReference>
<dbReference type="GeneTree" id="ENSGT00970000193381"/>
<accession>A0AAR2KD27</accession>
<dbReference type="Pfam" id="PF13445">
    <property type="entry name" value="zf-RING_UBOX"/>
    <property type="match status" value="1"/>
</dbReference>
<evidence type="ECO:0000313" key="6">
    <source>
        <dbReference type="Ensembl" id="ENSPNAP00000062243.1"/>
    </source>
</evidence>
<keyword evidence="1" id="KW-0479">Metal-binding</keyword>
<evidence type="ECO:0000256" key="2">
    <source>
        <dbReference type="ARBA" id="ARBA00022771"/>
    </source>
</evidence>
<name>A0AAR2KD27_PYGNA</name>
<dbReference type="InterPro" id="IPR027370">
    <property type="entry name" value="Znf-RING_euk"/>
</dbReference>
<evidence type="ECO:0000313" key="7">
    <source>
        <dbReference type="Proteomes" id="UP001501920"/>
    </source>
</evidence>
<dbReference type="AlphaFoldDB" id="A0AAR2KD27"/>
<dbReference type="SUPFAM" id="SSF57850">
    <property type="entry name" value="RING/U-box"/>
    <property type="match status" value="1"/>
</dbReference>
<dbReference type="Ensembl" id="ENSPNAT00000064910.1">
    <property type="protein sequence ID" value="ENSPNAP00000062243.1"/>
    <property type="gene ID" value="ENSPNAG00000034298.1"/>
</dbReference>
<reference evidence="6 7" key="1">
    <citation type="submission" date="2020-10" db="EMBL/GenBank/DDBJ databases">
        <title>Pygocentrus nattereri (red-bellied piranha) genome, fPygNat1, primary haplotype.</title>
        <authorList>
            <person name="Myers G."/>
            <person name="Meyer A."/>
            <person name="Karagic N."/>
            <person name="Pippel M."/>
            <person name="Winkler S."/>
            <person name="Tracey A."/>
            <person name="Wood J."/>
            <person name="Formenti G."/>
            <person name="Howe K."/>
            <person name="Fedrigo O."/>
            <person name="Jarvis E.D."/>
        </authorList>
    </citation>
    <scope>NUCLEOTIDE SEQUENCE [LARGE SCALE GENOMIC DNA]</scope>
</reference>
<proteinExistence type="predicted"/>
<dbReference type="InterPro" id="IPR050143">
    <property type="entry name" value="TRIM/RBCC"/>
</dbReference>
<dbReference type="InterPro" id="IPR017907">
    <property type="entry name" value="Znf_RING_CS"/>
</dbReference>
<dbReference type="PROSITE" id="PS00518">
    <property type="entry name" value="ZF_RING_1"/>
    <property type="match status" value="1"/>
</dbReference>
<protein>
    <recommendedName>
        <fullName evidence="5">RING-type domain-containing protein</fullName>
    </recommendedName>
</protein>
<dbReference type="InterPro" id="IPR001841">
    <property type="entry name" value="Znf_RING"/>
</dbReference>
<reference evidence="6" key="3">
    <citation type="submission" date="2025-09" db="UniProtKB">
        <authorList>
            <consortium name="Ensembl"/>
        </authorList>
    </citation>
    <scope>IDENTIFICATION</scope>
</reference>
<feature type="domain" description="RING-type" evidence="5">
    <location>
        <begin position="17"/>
        <end position="57"/>
    </location>
</feature>
<dbReference type="PANTHER" id="PTHR24103">
    <property type="entry name" value="E3 UBIQUITIN-PROTEIN LIGASE TRIM"/>
    <property type="match status" value="1"/>
</dbReference>
<organism evidence="6 7">
    <name type="scientific">Pygocentrus nattereri</name>
    <name type="common">Red-bellied piranha</name>
    <dbReference type="NCBI Taxonomy" id="42514"/>
    <lineage>
        <taxon>Eukaryota</taxon>
        <taxon>Metazoa</taxon>
        <taxon>Chordata</taxon>
        <taxon>Craniata</taxon>
        <taxon>Vertebrata</taxon>
        <taxon>Euteleostomi</taxon>
        <taxon>Actinopterygii</taxon>
        <taxon>Neopterygii</taxon>
        <taxon>Teleostei</taxon>
        <taxon>Ostariophysi</taxon>
        <taxon>Characiformes</taxon>
        <taxon>Characoidei</taxon>
        <taxon>Pygocentrus</taxon>
    </lineage>
</organism>
<dbReference type="SMART" id="SM00184">
    <property type="entry name" value="RING"/>
    <property type="match status" value="1"/>
</dbReference>
<evidence type="ECO:0000256" key="3">
    <source>
        <dbReference type="ARBA" id="ARBA00022833"/>
    </source>
</evidence>
<dbReference type="InterPro" id="IPR013083">
    <property type="entry name" value="Znf_RING/FYVE/PHD"/>
</dbReference>
<gene>
    <name evidence="6" type="primary">POLR2D</name>
</gene>
<dbReference type="Gene3D" id="3.30.40.10">
    <property type="entry name" value="Zinc/RING finger domain, C3HC4 (zinc finger)"/>
    <property type="match status" value="1"/>
</dbReference>
<evidence type="ECO:0000256" key="4">
    <source>
        <dbReference type="PROSITE-ProRule" id="PRU00175"/>
    </source>
</evidence>